<reference evidence="3 4" key="1">
    <citation type="submission" date="2024-01" db="EMBL/GenBank/DDBJ databases">
        <title>Genome mining of biosynthetic gene clusters to explore secondary metabolites of Streptomyces sp.</title>
        <authorList>
            <person name="Baig A."/>
            <person name="Ajitkumar Shintre N."/>
            <person name="Kumar H."/>
            <person name="Anbarasu A."/>
            <person name="Ramaiah S."/>
        </authorList>
    </citation>
    <scope>NUCLEOTIDE SEQUENCE [LARGE SCALE GENOMIC DNA]</scope>
    <source>
        <strain evidence="3 4">A57</strain>
    </source>
</reference>
<accession>A0ABV5EEH3</accession>
<evidence type="ECO:0000256" key="1">
    <source>
        <dbReference type="SAM" id="MobiDB-lite"/>
    </source>
</evidence>
<feature type="region of interest" description="Disordered" evidence="1">
    <location>
        <begin position="1"/>
        <end position="141"/>
    </location>
</feature>
<evidence type="ECO:0000313" key="4">
    <source>
        <dbReference type="Proteomes" id="UP001585080"/>
    </source>
</evidence>
<feature type="compositionally biased region" description="Low complexity" evidence="1">
    <location>
        <begin position="7"/>
        <end position="23"/>
    </location>
</feature>
<dbReference type="Pfam" id="PF00652">
    <property type="entry name" value="Ricin_B_lectin"/>
    <property type="match status" value="1"/>
</dbReference>
<dbReference type="SMART" id="SM00458">
    <property type="entry name" value="RICIN"/>
    <property type="match status" value="1"/>
</dbReference>
<gene>
    <name evidence="3" type="ORF">VSS16_21305</name>
</gene>
<evidence type="ECO:0000259" key="2">
    <source>
        <dbReference type="SMART" id="SM00458"/>
    </source>
</evidence>
<feature type="compositionally biased region" description="Low complexity" evidence="1">
    <location>
        <begin position="204"/>
        <end position="218"/>
    </location>
</feature>
<sequence>MSAQYDGTQPPAATGAAAASGTPRVRQAFALPAAPAGAPEPTPPSGPGPATEESGPCPRTRTDGETGPVPVAVPVPAPGPGFDADADADADGAPAPAPRPAATTAPEPSLPPTVPDTPDKLDAPGSPRTSEASEAAADGVAGRVKKPVLAAAAIAGAVLVAVPFLITGPDRDRTGVTAKADPSAGTVLDGQEPERPGRYVVEAPSPSGPSGSPSKSASGGDGGEKATRQPVAPEPDTTPAKATTTARPPKAGAAAGAADTSEAKATSTPAKEPTESAVAVVGDTLVSKDSGKCLSSGPGTDGTQLMLWTCNGSAAQRWDFRPDGTIRSQGLCMDVAWGSTQNGTAIQVARCSGNPAQQFYLNSTDDLVATIATKCVDIYDGQTGNGTPAVLWPCTGTANQTWYRR</sequence>
<keyword evidence="4" id="KW-1185">Reference proteome</keyword>
<organism evidence="3 4">
    <name type="scientific">Streptomyces broussonetiae</name>
    <dbReference type="NCBI Taxonomy" id="2686304"/>
    <lineage>
        <taxon>Bacteria</taxon>
        <taxon>Bacillati</taxon>
        <taxon>Actinomycetota</taxon>
        <taxon>Actinomycetes</taxon>
        <taxon>Kitasatosporales</taxon>
        <taxon>Streptomycetaceae</taxon>
        <taxon>Streptomyces</taxon>
    </lineage>
</organism>
<feature type="compositionally biased region" description="Low complexity" evidence="1">
    <location>
        <begin position="234"/>
        <end position="266"/>
    </location>
</feature>
<dbReference type="Gene3D" id="2.80.10.50">
    <property type="match status" value="2"/>
</dbReference>
<feature type="compositionally biased region" description="Pro residues" evidence="1">
    <location>
        <begin position="38"/>
        <end position="47"/>
    </location>
</feature>
<dbReference type="EMBL" id="JAYMRP010000018">
    <property type="protein sequence ID" value="MFB8775242.1"/>
    <property type="molecule type" value="Genomic_DNA"/>
</dbReference>
<dbReference type="Proteomes" id="UP001585080">
    <property type="component" value="Unassembled WGS sequence"/>
</dbReference>
<proteinExistence type="predicted"/>
<name>A0ABV5EEH3_9ACTN</name>
<protein>
    <submittedName>
        <fullName evidence="3">RICIN domain-containing protein</fullName>
    </submittedName>
</protein>
<dbReference type="SUPFAM" id="SSF50370">
    <property type="entry name" value="Ricin B-like lectins"/>
    <property type="match status" value="1"/>
</dbReference>
<comment type="caution">
    <text evidence="3">The sequence shown here is derived from an EMBL/GenBank/DDBJ whole genome shotgun (WGS) entry which is preliminary data.</text>
</comment>
<feature type="region of interest" description="Disordered" evidence="1">
    <location>
        <begin position="167"/>
        <end position="277"/>
    </location>
</feature>
<dbReference type="PROSITE" id="PS50231">
    <property type="entry name" value="RICIN_B_LECTIN"/>
    <property type="match status" value="1"/>
</dbReference>
<dbReference type="InterPro" id="IPR035992">
    <property type="entry name" value="Ricin_B-like_lectins"/>
</dbReference>
<evidence type="ECO:0000313" key="3">
    <source>
        <dbReference type="EMBL" id="MFB8775242.1"/>
    </source>
</evidence>
<dbReference type="InterPro" id="IPR000772">
    <property type="entry name" value="Ricin_B_lectin"/>
</dbReference>
<dbReference type="RefSeq" id="WP_376733872.1">
    <property type="nucleotide sequence ID" value="NZ_JAYMRP010000018.1"/>
</dbReference>
<feature type="domain" description="Ricin B lectin" evidence="2">
    <location>
        <begin position="282"/>
        <end position="405"/>
    </location>
</feature>